<organism evidence="6 7">
    <name type="scientific">Uncinula necator</name>
    <name type="common">Grape powdery mildew</name>
    <dbReference type="NCBI Taxonomy" id="52586"/>
    <lineage>
        <taxon>Eukaryota</taxon>
        <taxon>Fungi</taxon>
        <taxon>Dikarya</taxon>
        <taxon>Ascomycota</taxon>
        <taxon>Pezizomycotina</taxon>
        <taxon>Leotiomycetes</taxon>
        <taxon>Erysiphales</taxon>
        <taxon>Erysiphaceae</taxon>
        <taxon>Erysiphe</taxon>
    </lineage>
</organism>
<proteinExistence type="inferred from homology"/>
<keyword evidence="3" id="KW-0677">Repeat</keyword>
<comment type="similarity">
    <text evidence="1">Belongs to the WD repeat mio family.</text>
</comment>
<dbReference type="InterPro" id="IPR015943">
    <property type="entry name" value="WD40/YVTN_repeat-like_dom_sf"/>
</dbReference>
<dbReference type="GO" id="GO:1904263">
    <property type="term" value="P:positive regulation of TORC1 signaling"/>
    <property type="evidence" value="ECO:0007669"/>
    <property type="project" value="TreeGrafter"/>
</dbReference>
<protein>
    <submittedName>
        <fullName evidence="6">Putative wd repeat domain-containing protein</fullName>
    </submittedName>
</protein>
<feature type="domain" description="MIOS-like alpha-solenoid" evidence="5">
    <location>
        <begin position="485"/>
        <end position="717"/>
    </location>
</feature>
<dbReference type="Gene3D" id="2.130.10.10">
    <property type="entry name" value="YVTN repeat-like/Quinoprotein amine dehydrogenase"/>
    <property type="match status" value="1"/>
</dbReference>
<evidence type="ECO:0000256" key="3">
    <source>
        <dbReference type="ARBA" id="ARBA00022737"/>
    </source>
</evidence>
<name>A0A0B1PG98_UNCNE</name>
<evidence type="ECO:0000259" key="5">
    <source>
        <dbReference type="Pfam" id="PF21719"/>
    </source>
</evidence>
<gene>
    <name evidence="6" type="ORF">EV44_g5573</name>
</gene>
<accession>A0A0B1PG98</accession>
<dbReference type="STRING" id="52586.A0A0B1PG98"/>
<reference evidence="6 7" key="1">
    <citation type="journal article" date="2014" name="BMC Genomics">
        <title>Adaptive genomic structural variation in the grape powdery mildew pathogen, Erysiphe necator.</title>
        <authorList>
            <person name="Jones L."/>
            <person name="Riaz S."/>
            <person name="Morales-Cruz A."/>
            <person name="Amrine K.C."/>
            <person name="McGuire B."/>
            <person name="Gubler W.D."/>
            <person name="Walker M.A."/>
            <person name="Cantu D."/>
        </authorList>
    </citation>
    <scope>NUCLEOTIDE SEQUENCE [LARGE SCALE GENOMIC DNA]</scope>
    <source>
        <strain evidence="7">c</strain>
    </source>
</reference>
<keyword evidence="7" id="KW-1185">Reference proteome</keyword>
<keyword evidence="2" id="KW-0853">WD repeat</keyword>
<dbReference type="InterPro" id="IPR049092">
    <property type="entry name" value="MIOS_a-sol"/>
</dbReference>
<dbReference type="InterPro" id="IPR037593">
    <property type="entry name" value="MIOS/Sea4"/>
</dbReference>
<dbReference type="PANTHER" id="PTHR16453:SF9">
    <property type="entry name" value="GATOR COMPLEX PROTEIN MIOS"/>
    <property type="match status" value="1"/>
</dbReference>
<dbReference type="PANTHER" id="PTHR16453">
    <property type="entry name" value="WD40 DOMAIN-CONTAINING PROTEIN MIO FAMILY MEMBER"/>
    <property type="match status" value="1"/>
</dbReference>
<dbReference type="InterPro" id="IPR031488">
    <property type="entry name" value="Zn_ribbon_mio"/>
</dbReference>
<evidence type="ECO:0000259" key="4">
    <source>
        <dbReference type="Pfam" id="PF17034"/>
    </source>
</evidence>
<dbReference type="Proteomes" id="UP000030854">
    <property type="component" value="Unassembled WGS sequence"/>
</dbReference>
<evidence type="ECO:0000313" key="7">
    <source>
        <dbReference type="Proteomes" id="UP000030854"/>
    </source>
</evidence>
<dbReference type="SUPFAM" id="SSF50978">
    <property type="entry name" value="WD40 repeat-like"/>
    <property type="match status" value="1"/>
</dbReference>
<dbReference type="GO" id="GO:0005737">
    <property type="term" value="C:cytoplasm"/>
    <property type="evidence" value="ECO:0007669"/>
    <property type="project" value="TreeGrafter"/>
</dbReference>
<evidence type="ECO:0000313" key="6">
    <source>
        <dbReference type="EMBL" id="KHJ35901.1"/>
    </source>
</evidence>
<evidence type="ECO:0000256" key="2">
    <source>
        <dbReference type="ARBA" id="ARBA00022574"/>
    </source>
</evidence>
<dbReference type="InterPro" id="IPR036322">
    <property type="entry name" value="WD40_repeat_dom_sf"/>
</dbReference>
<dbReference type="HOGENOM" id="CLU_005843_0_0_1"/>
<dbReference type="OMA" id="YEPTGHA"/>
<dbReference type="Pfam" id="PF21719">
    <property type="entry name" value="MIOS_a-sol"/>
    <property type="match status" value="1"/>
</dbReference>
<sequence length="959" mass="108902">MERNDGIVRWSPNQTRDEFIKINVNNGVISLYEATGHAHPGNFDYSCISKHSSFLTISGYDWSPIVQGLVGVGTRQGEIHLLRTDDNSNSKLTLPLKIPRTCQAFAFNTTGLLAVGLDRVRHDAGLQIWDVNERLGAWGSNKPGWIVPSLNLEPHRRLEASMSVTSIRFFEDSPQTLICGVRNQALKIYDLRDPNITAISFHTRCNNNIAIDYLDTNYFASSTLDLPGLVIFDKRASCDRTAASYKYIEAYEEEKLPWGAVLKLDCIIESDCSTSVKQLRFSREHRGTLGVLSTSGQLQILETKKEYNDHNSESTRKSPELLEIRKSYELERSRSNFYSKKRFEQRIVSFDWIYLGTLDLEARIIGLQANGDFKIFKMPSTTTANLLQMIPWAQPHESGDSHLTLPKFNNPREHEEILGPLHASIVESEVPIFGLNRYGTLKTRVELACRIKASIKSLDKIVVHRLSKQCEHKDSDMIGLATAGYLFNCQKNKLLSKSRTQLQDVWEWISGAEEAAKNDGMVTGPLDLSYMGAYCIWTNQLGKKLKSRLKNTATKLDQKQWEYFIAKLNRKNNHFDFDKTETARPHHRILCLAICDCLRTEYEVLEEIETLVAMGDLAKAAGIALLEEKPKLSVEILKYAGSEYLFLAMALEMKIKTDTSLLTPVSDWKQALDNESSLKNNPYIRAIYRFVSIGSWESVAEERQLPMRRRLAIALRYFADEQLTEWLESEMQESIDTGDIEGIILSGITDPAVSVLAKYVEISGDFQTAILVLSFCYPRYLENVCCDAWRDAYRAFLNRHKRFIDRVKFDQASIKKSRDRDGNPIFKPSPRQVTIRCLNCEKTTANDLLTSNTWDSASSFTTGNPLINAGINAGFKCPRCGVSLPRCAVCLHHVLGKPQSENPELLKNPTSSESAINFPSFCMKCRHVMHLEHAILWFSKHEECPIAECQCRCNDMNNR</sequence>
<dbReference type="Pfam" id="PF17034">
    <property type="entry name" value="zinc_ribbon_16"/>
    <property type="match status" value="1"/>
</dbReference>
<evidence type="ECO:0000256" key="1">
    <source>
        <dbReference type="ARBA" id="ARBA00009713"/>
    </source>
</evidence>
<dbReference type="AlphaFoldDB" id="A0A0B1PG98"/>
<comment type="caution">
    <text evidence="6">The sequence shown here is derived from an EMBL/GenBank/DDBJ whole genome shotgun (WGS) entry which is preliminary data.</text>
</comment>
<dbReference type="EMBL" id="JNVN01000211">
    <property type="protein sequence ID" value="KHJ35901.1"/>
    <property type="molecule type" value="Genomic_DNA"/>
</dbReference>
<feature type="domain" description="GATOR2 complex protein MIO zinc-ribbon like" evidence="4">
    <location>
        <begin position="870"/>
        <end position="954"/>
    </location>
</feature>